<dbReference type="SUPFAM" id="SSF47384">
    <property type="entry name" value="Homodimeric domain of signal transducing histidine kinase"/>
    <property type="match status" value="1"/>
</dbReference>
<dbReference type="InterPro" id="IPR036097">
    <property type="entry name" value="HisK_dim/P_sf"/>
</dbReference>
<dbReference type="GO" id="GO:0005886">
    <property type="term" value="C:plasma membrane"/>
    <property type="evidence" value="ECO:0007669"/>
    <property type="project" value="TreeGrafter"/>
</dbReference>
<evidence type="ECO:0000256" key="1">
    <source>
        <dbReference type="ARBA" id="ARBA00000085"/>
    </source>
</evidence>
<evidence type="ECO:0000256" key="5">
    <source>
        <dbReference type="ARBA" id="ARBA00022679"/>
    </source>
</evidence>
<evidence type="ECO:0000259" key="11">
    <source>
        <dbReference type="PROSITE" id="PS50109"/>
    </source>
</evidence>
<feature type="transmembrane region" description="Helical" evidence="10">
    <location>
        <begin position="172"/>
        <end position="195"/>
    </location>
</feature>
<dbReference type="SMART" id="SM00387">
    <property type="entry name" value="HATPase_c"/>
    <property type="match status" value="1"/>
</dbReference>
<keyword evidence="6 10" id="KW-0812">Transmembrane</keyword>
<feature type="transmembrane region" description="Helical" evidence="10">
    <location>
        <begin position="12"/>
        <end position="37"/>
    </location>
</feature>
<dbReference type="InterPro" id="IPR003661">
    <property type="entry name" value="HisK_dim/P_dom"/>
</dbReference>
<evidence type="ECO:0000256" key="6">
    <source>
        <dbReference type="ARBA" id="ARBA00022692"/>
    </source>
</evidence>
<keyword evidence="5" id="KW-0808">Transferase</keyword>
<evidence type="ECO:0000256" key="4">
    <source>
        <dbReference type="ARBA" id="ARBA00022553"/>
    </source>
</evidence>
<dbReference type="OrthoDB" id="9809567at2"/>
<evidence type="ECO:0000313" key="13">
    <source>
        <dbReference type="EMBL" id="PTW59721.1"/>
    </source>
</evidence>
<dbReference type="InterPro" id="IPR036890">
    <property type="entry name" value="HATPase_C_sf"/>
</dbReference>
<proteinExistence type="predicted"/>
<dbReference type="PROSITE" id="PS50885">
    <property type="entry name" value="HAMP"/>
    <property type="match status" value="1"/>
</dbReference>
<dbReference type="PANTHER" id="PTHR45436">
    <property type="entry name" value="SENSOR HISTIDINE KINASE YKOH"/>
    <property type="match status" value="1"/>
</dbReference>
<evidence type="ECO:0000259" key="12">
    <source>
        <dbReference type="PROSITE" id="PS50885"/>
    </source>
</evidence>
<dbReference type="RefSeq" id="WP_107990678.1">
    <property type="nucleotide sequence ID" value="NZ_QAYG01000006.1"/>
</dbReference>
<dbReference type="InterPro" id="IPR003594">
    <property type="entry name" value="HATPase_dom"/>
</dbReference>
<dbReference type="Proteomes" id="UP000244081">
    <property type="component" value="Unassembled WGS sequence"/>
</dbReference>
<dbReference type="PROSITE" id="PS50109">
    <property type="entry name" value="HIS_KIN"/>
    <property type="match status" value="1"/>
</dbReference>
<protein>
    <recommendedName>
        <fullName evidence="3">histidine kinase</fullName>
        <ecNumber evidence="3">2.7.13.3</ecNumber>
    </recommendedName>
</protein>
<dbReference type="InterPro" id="IPR005467">
    <property type="entry name" value="His_kinase_dom"/>
</dbReference>
<dbReference type="EC" id="2.7.13.3" evidence="3"/>
<dbReference type="AlphaFoldDB" id="A0A2T5V7L1"/>
<dbReference type="GO" id="GO:0000155">
    <property type="term" value="F:phosphorelay sensor kinase activity"/>
    <property type="evidence" value="ECO:0007669"/>
    <property type="project" value="InterPro"/>
</dbReference>
<evidence type="ECO:0000256" key="10">
    <source>
        <dbReference type="SAM" id="Phobius"/>
    </source>
</evidence>
<dbReference type="PANTHER" id="PTHR45436:SF5">
    <property type="entry name" value="SENSOR HISTIDINE KINASE TRCS"/>
    <property type="match status" value="1"/>
</dbReference>
<evidence type="ECO:0000256" key="7">
    <source>
        <dbReference type="ARBA" id="ARBA00022777"/>
    </source>
</evidence>
<dbReference type="Gene3D" id="1.10.287.130">
    <property type="match status" value="1"/>
</dbReference>
<dbReference type="Gene3D" id="3.30.565.10">
    <property type="entry name" value="Histidine kinase-like ATPase, C-terminal domain"/>
    <property type="match status" value="1"/>
</dbReference>
<keyword evidence="14" id="KW-1185">Reference proteome</keyword>
<dbReference type="SUPFAM" id="SSF55874">
    <property type="entry name" value="ATPase domain of HSP90 chaperone/DNA topoisomerase II/histidine kinase"/>
    <property type="match status" value="1"/>
</dbReference>
<evidence type="ECO:0000256" key="8">
    <source>
        <dbReference type="ARBA" id="ARBA00022989"/>
    </source>
</evidence>
<evidence type="ECO:0000313" key="14">
    <source>
        <dbReference type="Proteomes" id="UP000244081"/>
    </source>
</evidence>
<comment type="catalytic activity">
    <reaction evidence="1">
        <text>ATP + protein L-histidine = ADP + protein N-phospho-L-histidine.</text>
        <dbReference type="EC" id="2.7.13.3"/>
    </reaction>
</comment>
<evidence type="ECO:0000256" key="3">
    <source>
        <dbReference type="ARBA" id="ARBA00012438"/>
    </source>
</evidence>
<name>A0A2T5V7L1_9HYPH</name>
<gene>
    <name evidence="13" type="ORF">C8N35_106106</name>
</gene>
<comment type="subcellular location">
    <subcellularLocation>
        <location evidence="2">Membrane</location>
    </subcellularLocation>
</comment>
<accession>A0A2T5V7L1</accession>
<dbReference type="InterPro" id="IPR050428">
    <property type="entry name" value="TCS_sensor_his_kinase"/>
</dbReference>
<feature type="domain" description="HAMP" evidence="12">
    <location>
        <begin position="194"/>
        <end position="245"/>
    </location>
</feature>
<keyword evidence="9" id="KW-0902">Two-component regulatory system</keyword>
<reference evidence="13 14" key="1">
    <citation type="submission" date="2018-04" db="EMBL/GenBank/DDBJ databases">
        <title>Genomic Encyclopedia of Archaeal and Bacterial Type Strains, Phase II (KMG-II): from individual species to whole genera.</title>
        <authorList>
            <person name="Goeker M."/>
        </authorList>
    </citation>
    <scope>NUCLEOTIDE SEQUENCE [LARGE SCALE GENOMIC DNA]</scope>
    <source>
        <strain evidence="13 14">DSM 23382</strain>
    </source>
</reference>
<dbReference type="InterPro" id="IPR003660">
    <property type="entry name" value="HAMP_dom"/>
</dbReference>
<keyword evidence="4" id="KW-0597">Phosphoprotein</keyword>
<dbReference type="Pfam" id="PF02518">
    <property type="entry name" value="HATPase_c"/>
    <property type="match status" value="1"/>
</dbReference>
<evidence type="ECO:0000256" key="9">
    <source>
        <dbReference type="ARBA" id="ARBA00023012"/>
    </source>
</evidence>
<evidence type="ECO:0000256" key="2">
    <source>
        <dbReference type="ARBA" id="ARBA00004370"/>
    </source>
</evidence>
<dbReference type="CDD" id="cd00082">
    <property type="entry name" value="HisKA"/>
    <property type="match status" value="1"/>
</dbReference>
<keyword evidence="10" id="KW-0472">Membrane</keyword>
<keyword evidence="7 13" id="KW-0418">Kinase</keyword>
<organism evidence="13 14">
    <name type="scientific">Breoghania corrubedonensis</name>
    <dbReference type="NCBI Taxonomy" id="665038"/>
    <lineage>
        <taxon>Bacteria</taxon>
        <taxon>Pseudomonadati</taxon>
        <taxon>Pseudomonadota</taxon>
        <taxon>Alphaproteobacteria</taxon>
        <taxon>Hyphomicrobiales</taxon>
        <taxon>Stappiaceae</taxon>
        <taxon>Breoghania</taxon>
    </lineage>
</organism>
<comment type="caution">
    <text evidence="13">The sequence shown here is derived from an EMBL/GenBank/DDBJ whole genome shotgun (WGS) entry which is preliminary data.</text>
</comment>
<feature type="domain" description="Histidine kinase" evidence="11">
    <location>
        <begin position="253"/>
        <end position="457"/>
    </location>
</feature>
<keyword evidence="8 10" id="KW-1133">Transmembrane helix</keyword>
<dbReference type="EMBL" id="QAYG01000006">
    <property type="protein sequence ID" value="PTW59721.1"/>
    <property type="molecule type" value="Genomic_DNA"/>
</dbReference>
<sequence>MRALPGPSSLRARLLVFSAVIVVAALALSAFGLIAIFTRQYETRIDAELDTFITQLVAAVSIDAQGTVELDRDLADPRFSQPLSGLYWSITATGSGQVLRSRSLWDATLPLPSDELSTGAPHRHEIVGPGREKLIVRERLVTHPAPSGAIGLRVAVAIDAGEIAEARRDYTLAILPSLALLALALIAAAAIQTYVGLRPLRRLERDVAKIRDGRAQTLPGNQPDEVMPLIDAVNDLLGDQEKAISHARARAADLAHGLKTPLTVLASLAARLRREGAEAAAGDIETVASDMRRQIEHQLVLARIRTRAHGRSAARTELRPQIDRLVRTLKQTPDGEALDWQIAVKPGATLAIDVADLLELLGNLLDNAVKWATHRIEISMPEADGLNVLEIADDGPGMSEEDLTHAFRRGVRLDEHRPGHGFGLAIVEEICEANGIAVTLRRRGEGGLAVRLEQARG</sequence>